<dbReference type="EMBL" id="VSSQ01102934">
    <property type="protein sequence ID" value="MPN44085.1"/>
    <property type="molecule type" value="Genomic_DNA"/>
</dbReference>
<reference evidence="1" key="1">
    <citation type="submission" date="2019-08" db="EMBL/GenBank/DDBJ databases">
        <authorList>
            <person name="Kucharzyk K."/>
            <person name="Murdoch R.W."/>
            <person name="Higgins S."/>
            <person name="Loffler F."/>
        </authorList>
    </citation>
    <scope>NUCLEOTIDE SEQUENCE</scope>
</reference>
<sequence length="72" mass="8125">MIFAAQSHHPKRVILQKSPNPFRVGGLNRRFTSVFGSDGFLVFHHQADQFRPAFHVKFGIDVFDVCLDGVLA</sequence>
<comment type="caution">
    <text evidence="1">The sequence shown here is derived from an EMBL/GenBank/DDBJ whole genome shotgun (WGS) entry which is preliminary data.</text>
</comment>
<dbReference type="AlphaFoldDB" id="A0A645HYG2"/>
<gene>
    <name evidence="1" type="ORF">SDC9_191646</name>
</gene>
<organism evidence="1">
    <name type="scientific">bioreactor metagenome</name>
    <dbReference type="NCBI Taxonomy" id="1076179"/>
    <lineage>
        <taxon>unclassified sequences</taxon>
        <taxon>metagenomes</taxon>
        <taxon>ecological metagenomes</taxon>
    </lineage>
</organism>
<name>A0A645HYG2_9ZZZZ</name>
<proteinExistence type="predicted"/>
<accession>A0A645HYG2</accession>
<protein>
    <submittedName>
        <fullName evidence="1">Uncharacterized protein</fullName>
    </submittedName>
</protein>
<evidence type="ECO:0000313" key="1">
    <source>
        <dbReference type="EMBL" id="MPN44085.1"/>
    </source>
</evidence>